<reference evidence="7 8" key="1">
    <citation type="submission" date="2019-04" db="EMBL/GenBank/DDBJ databases">
        <title>Thalassotalea guangxiensis sp. nov., isolated from sediment of the coastal wetland.</title>
        <authorList>
            <person name="Zheng S."/>
            <person name="Zhang D."/>
        </authorList>
    </citation>
    <scope>NUCLEOTIDE SEQUENCE [LARGE SCALE GENOMIC DNA]</scope>
    <source>
        <strain evidence="7 8">ZS-4</strain>
    </source>
</reference>
<gene>
    <name evidence="7" type="ORF">E8M12_06865</name>
</gene>
<keyword evidence="5 6" id="KW-0472">Membrane</keyword>
<dbReference type="Pfam" id="PF02690">
    <property type="entry name" value="Na_Pi_cotrans"/>
    <property type="match status" value="2"/>
</dbReference>
<keyword evidence="4 6" id="KW-1133">Transmembrane helix</keyword>
<dbReference type="PANTHER" id="PTHR10010">
    <property type="entry name" value="SOLUTE CARRIER FAMILY 34 SODIUM PHOSPHATE , MEMBER 2-RELATED"/>
    <property type="match status" value="1"/>
</dbReference>
<evidence type="ECO:0000256" key="2">
    <source>
        <dbReference type="ARBA" id="ARBA00022475"/>
    </source>
</evidence>
<dbReference type="GO" id="GO:0044341">
    <property type="term" value="P:sodium-dependent phosphate transport"/>
    <property type="evidence" value="ECO:0007669"/>
    <property type="project" value="InterPro"/>
</dbReference>
<protein>
    <submittedName>
        <fullName evidence="7">Na/Pi cotransporter family protein</fullName>
    </submittedName>
</protein>
<feature type="transmembrane region" description="Helical" evidence="6">
    <location>
        <begin position="49"/>
        <end position="70"/>
    </location>
</feature>
<dbReference type="AlphaFoldDB" id="A0A4U1B6Z5"/>
<organism evidence="7 8">
    <name type="scientific">Thalassotalea mangrovi</name>
    <dbReference type="NCBI Taxonomy" id="2572245"/>
    <lineage>
        <taxon>Bacteria</taxon>
        <taxon>Pseudomonadati</taxon>
        <taxon>Pseudomonadota</taxon>
        <taxon>Gammaproteobacteria</taxon>
        <taxon>Alteromonadales</taxon>
        <taxon>Colwelliaceae</taxon>
        <taxon>Thalassotalea</taxon>
    </lineage>
</organism>
<name>A0A4U1B6Z5_9GAMM</name>
<dbReference type="OrthoDB" id="9763003at2"/>
<dbReference type="InterPro" id="IPR003841">
    <property type="entry name" value="Na/Pi_transpt"/>
</dbReference>
<evidence type="ECO:0000256" key="6">
    <source>
        <dbReference type="SAM" id="Phobius"/>
    </source>
</evidence>
<dbReference type="Proteomes" id="UP000307999">
    <property type="component" value="Unassembled WGS sequence"/>
</dbReference>
<dbReference type="RefSeq" id="WP_136735352.1">
    <property type="nucleotide sequence ID" value="NZ_SWDB01000011.1"/>
</dbReference>
<sequence>MELLTTLGGLGLFLLGMGIMTRALKAITGRQIKRILSDLTKSPVSAVTFGALTTALLQSSSATTIAAVGFVSAEIISFTSSLGIIFGANLGTTITGWLVALFGFKFKIGSLVYPLLFTGALLNLLAHKKLAQLGLVMAGFALVFLGISLMQSGMTGMQDLLTFDNFPGDSWLSRLQLIGFGILFTIVTQSSSAGIAATLTALNADLIVFEQAAALAIGMDIGTTATAALATIGGSVNAKRTGFSHVIYNLMTATMAFFLISPFIEAADQFFPELLNQDPELALVAFHSGFNLLGVILVIPFTHKFARFMKKVIPSKPNEHNRFLDNALLANPDLALVAVNKSLNSHLMVLLDILEIQLMRRDIDFDLVRLQSSLDECHRYIDKIHLTPANNVLWNQLLAAIHIIDHLQRLHERCEEDAQRAVTASNWQELAEARINLITFINNFRDCFNDKNANSWKLVSEEALTLSTSVENLQLRLRQEIAENIGSGQMDITQGTQYLEATRWFARVCYHLHRISSRMTQLHMSNQ</sequence>
<evidence type="ECO:0000256" key="1">
    <source>
        <dbReference type="ARBA" id="ARBA00004651"/>
    </source>
</evidence>
<dbReference type="PANTHER" id="PTHR10010:SF46">
    <property type="entry name" value="SODIUM-DEPENDENT PHOSPHATE TRANSPORT PROTEIN 2B"/>
    <property type="match status" value="1"/>
</dbReference>
<dbReference type="GO" id="GO:0005436">
    <property type="term" value="F:sodium:phosphate symporter activity"/>
    <property type="evidence" value="ECO:0007669"/>
    <property type="project" value="InterPro"/>
</dbReference>
<comment type="caution">
    <text evidence="7">The sequence shown here is derived from an EMBL/GenBank/DDBJ whole genome shotgun (WGS) entry which is preliminary data.</text>
</comment>
<dbReference type="GO" id="GO:0005886">
    <property type="term" value="C:plasma membrane"/>
    <property type="evidence" value="ECO:0007669"/>
    <property type="project" value="UniProtKB-SubCell"/>
</dbReference>
<feature type="transmembrane region" description="Helical" evidence="6">
    <location>
        <begin position="246"/>
        <end position="264"/>
    </location>
</feature>
<dbReference type="EMBL" id="SWDB01000011">
    <property type="protein sequence ID" value="TKB45957.1"/>
    <property type="molecule type" value="Genomic_DNA"/>
</dbReference>
<keyword evidence="2" id="KW-1003">Cell membrane</keyword>
<feature type="transmembrane region" description="Helical" evidence="6">
    <location>
        <begin position="284"/>
        <end position="302"/>
    </location>
</feature>
<evidence type="ECO:0000256" key="3">
    <source>
        <dbReference type="ARBA" id="ARBA00022692"/>
    </source>
</evidence>
<comment type="subcellular location">
    <subcellularLocation>
        <location evidence="1">Cell membrane</location>
        <topology evidence="1">Multi-pass membrane protein</topology>
    </subcellularLocation>
</comment>
<dbReference type="NCBIfam" id="NF037997">
    <property type="entry name" value="Na_Pi_symport"/>
    <property type="match status" value="1"/>
</dbReference>
<feature type="transmembrane region" description="Helical" evidence="6">
    <location>
        <begin position="108"/>
        <end position="126"/>
    </location>
</feature>
<feature type="transmembrane region" description="Helical" evidence="6">
    <location>
        <begin position="133"/>
        <end position="151"/>
    </location>
</feature>
<keyword evidence="8" id="KW-1185">Reference proteome</keyword>
<feature type="transmembrane region" description="Helical" evidence="6">
    <location>
        <begin position="82"/>
        <end position="102"/>
    </location>
</feature>
<evidence type="ECO:0000313" key="8">
    <source>
        <dbReference type="Proteomes" id="UP000307999"/>
    </source>
</evidence>
<evidence type="ECO:0000256" key="5">
    <source>
        <dbReference type="ARBA" id="ARBA00023136"/>
    </source>
</evidence>
<evidence type="ECO:0000313" key="7">
    <source>
        <dbReference type="EMBL" id="TKB45957.1"/>
    </source>
</evidence>
<evidence type="ECO:0000256" key="4">
    <source>
        <dbReference type="ARBA" id="ARBA00022989"/>
    </source>
</evidence>
<proteinExistence type="predicted"/>
<keyword evidence="3 6" id="KW-0812">Transmembrane</keyword>
<accession>A0A4U1B6Z5</accession>